<protein>
    <submittedName>
        <fullName evidence="5">Molecular chaperone HscC</fullName>
    </submittedName>
</protein>
<dbReference type="PROSITE" id="PS00297">
    <property type="entry name" value="HSP70_1"/>
    <property type="match status" value="1"/>
</dbReference>
<dbReference type="EMBL" id="NIAY01000054">
    <property type="protein sequence ID" value="PAB33470.1"/>
    <property type="molecule type" value="Genomic_DNA"/>
</dbReference>
<dbReference type="PANTHER" id="PTHR19375">
    <property type="entry name" value="HEAT SHOCK PROTEIN 70KDA"/>
    <property type="match status" value="1"/>
</dbReference>
<dbReference type="InterPro" id="IPR018181">
    <property type="entry name" value="Heat_shock_70_CS"/>
</dbReference>
<reference evidence="5 6" key="1">
    <citation type="submission" date="2017-05" db="EMBL/GenBank/DDBJ databases">
        <title>Comparative genomic of Pseudomonas savastanoi pathovars.</title>
        <authorList>
            <person name="Pintado A."/>
            <person name="Moreno-Perez A."/>
            <person name="Caballo-Ponce E."/>
            <person name="Murillo J."/>
            <person name="Bardaji L."/>
            <person name="Cerboneschi M."/>
            <person name="Rodriguez-Palenzuela P."/>
            <person name="Ramos C."/>
            <person name="Tegli S."/>
        </authorList>
    </citation>
    <scope>NUCLEOTIDE SEQUENCE [LARGE SCALE GENOMIC DNA]</scope>
    <source>
        <strain evidence="5 6">ESC 23</strain>
    </source>
</reference>
<keyword evidence="3 4" id="KW-0067">ATP-binding</keyword>
<evidence type="ECO:0000256" key="3">
    <source>
        <dbReference type="ARBA" id="ARBA00022840"/>
    </source>
</evidence>
<dbReference type="InterPro" id="IPR043129">
    <property type="entry name" value="ATPase_NBD"/>
</dbReference>
<dbReference type="Gene3D" id="2.60.34.10">
    <property type="entry name" value="Substrate Binding Domain Of DNAk, Chain A, domain 1"/>
    <property type="match status" value="1"/>
</dbReference>
<comment type="similarity">
    <text evidence="1 4">Belongs to the heat shock protein 70 family.</text>
</comment>
<evidence type="ECO:0000313" key="6">
    <source>
        <dbReference type="Proteomes" id="UP000216306"/>
    </source>
</evidence>
<dbReference type="InterPro" id="IPR042030">
    <property type="entry name" value="HscC_NBD"/>
</dbReference>
<keyword evidence="2 4" id="KW-0547">Nucleotide-binding</keyword>
<dbReference type="PROSITE" id="PS01036">
    <property type="entry name" value="HSP70_3"/>
    <property type="match status" value="1"/>
</dbReference>
<dbReference type="Gene3D" id="3.90.640.10">
    <property type="entry name" value="Actin, Chain A, domain 4"/>
    <property type="match status" value="1"/>
</dbReference>
<sequence>MIVGIDLGTTNSLVAVWRDGSSELVTNALGETLTPSVVGLDDEGQILVGKAARERLQTHPEKTTALFKRYMGSAQEIRLGSATYRPEELSSLVLKSLKADVERAFGEPVTEAVISVPAYFSDAQRKATRIAGELAGLKVEKLINEPTAAALAYGLHQKEGETSFLVFDLGGGTFDISILELFDGVMEVRASAGDNFLGGEDFDRLLVEHFLTLHRDEQDFPGKELVTPSLRREAERVRKALGQENSVDFVLRHADREWRKTITQEQMNDLFAPLLARLRAPIERALRDAKIRVADLDEILLVGGTTRMPLIRKLAAGMFGRFPAITLNPDEVVAQGAAIQAALKQRDAALEEVVLTDVCPYTLGIETTQYVFNGYQSGHYLPIIERNSVVPVSRVRTVNTVADNQEHVLLRIFQGESRLVKDNIALGELNIPVPKAKAGEVELDVRFTYDNNGLLEADVRIQMTGENHKLVIENNPGVMTPAEIRERLKVLEALKVHPREQQVNTHLTARLERLYQEYLGEARETIGVWAAQFQRVLETQDDRQINGLRKQLEQEADRFERGEW</sequence>
<name>A0A0P9W8B3_PSESS</name>
<dbReference type="SUPFAM" id="SSF53067">
    <property type="entry name" value="Actin-like ATPase domain"/>
    <property type="match status" value="2"/>
</dbReference>
<dbReference type="Gene3D" id="3.30.420.40">
    <property type="match status" value="2"/>
</dbReference>
<organism evidence="5 6">
    <name type="scientific">Pseudomonas savastanoi pv. nerii</name>
    <dbReference type="NCBI Taxonomy" id="360921"/>
    <lineage>
        <taxon>Bacteria</taxon>
        <taxon>Pseudomonadati</taxon>
        <taxon>Pseudomonadota</taxon>
        <taxon>Gammaproteobacteria</taxon>
        <taxon>Pseudomonadales</taxon>
        <taxon>Pseudomonadaceae</taxon>
        <taxon>Pseudomonas</taxon>
    </lineage>
</organism>
<dbReference type="AlphaFoldDB" id="A0A0P9W8B3"/>
<dbReference type="InterPro" id="IPR013126">
    <property type="entry name" value="Hsp_70_fam"/>
</dbReference>
<dbReference type="PRINTS" id="PR00301">
    <property type="entry name" value="HEATSHOCK70"/>
</dbReference>
<gene>
    <name evidence="5" type="ORF">CC205_12825</name>
</gene>
<dbReference type="RefSeq" id="WP_057442895.1">
    <property type="nucleotide sequence ID" value="NZ_LIHX01000127.1"/>
</dbReference>
<proteinExistence type="inferred from homology"/>
<evidence type="ECO:0000256" key="4">
    <source>
        <dbReference type="RuleBase" id="RU003322"/>
    </source>
</evidence>
<dbReference type="InterPro" id="IPR029047">
    <property type="entry name" value="HSP70_peptide-bd_sf"/>
</dbReference>
<dbReference type="SUPFAM" id="SSF100920">
    <property type="entry name" value="Heat shock protein 70kD (HSP70), peptide-binding domain"/>
    <property type="match status" value="1"/>
</dbReference>
<dbReference type="Proteomes" id="UP000216306">
    <property type="component" value="Unassembled WGS sequence"/>
</dbReference>
<dbReference type="Pfam" id="PF00012">
    <property type="entry name" value="HSP70"/>
    <property type="match status" value="2"/>
</dbReference>
<dbReference type="GO" id="GO:0005524">
    <property type="term" value="F:ATP binding"/>
    <property type="evidence" value="ECO:0007669"/>
    <property type="project" value="UniProtKB-KW"/>
</dbReference>
<comment type="caution">
    <text evidence="5">The sequence shown here is derived from an EMBL/GenBank/DDBJ whole genome shotgun (WGS) entry which is preliminary data.</text>
</comment>
<evidence type="ECO:0000256" key="2">
    <source>
        <dbReference type="ARBA" id="ARBA00022741"/>
    </source>
</evidence>
<evidence type="ECO:0000256" key="1">
    <source>
        <dbReference type="ARBA" id="ARBA00007381"/>
    </source>
</evidence>
<dbReference type="GO" id="GO:0140662">
    <property type="term" value="F:ATP-dependent protein folding chaperone"/>
    <property type="evidence" value="ECO:0007669"/>
    <property type="project" value="InterPro"/>
</dbReference>
<evidence type="ECO:0000313" key="5">
    <source>
        <dbReference type="EMBL" id="PAB33470.1"/>
    </source>
</evidence>
<dbReference type="PROSITE" id="PS00329">
    <property type="entry name" value="HSP70_2"/>
    <property type="match status" value="1"/>
</dbReference>
<dbReference type="FunFam" id="3.30.420.40:FF:000144">
    <property type="entry name" value="Molecular chaperone HscC"/>
    <property type="match status" value="1"/>
</dbReference>
<dbReference type="CDD" id="cd10235">
    <property type="entry name" value="ASKHA_NBD_HSP70_HscC"/>
    <property type="match status" value="1"/>
</dbReference>
<accession>A0A0P9W8B3</accession>